<organism evidence="1 2">
    <name type="scientific">Methylocaldum szegediense</name>
    <dbReference type="NCBI Taxonomy" id="73780"/>
    <lineage>
        <taxon>Bacteria</taxon>
        <taxon>Pseudomonadati</taxon>
        <taxon>Pseudomonadota</taxon>
        <taxon>Gammaproteobacteria</taxon>
        <taxon>Methylococcales</taxon>
        <taxon>Methylococcaceae</taxon>
        <taxon>Methylocaldum</taxon>
    </lineage>
</organism>
<name>A0ABM9I1D2_9GAMM</name>
<dbReference type="EMBL" id="OX458333">
    <property type="protein sequence ID" value="CAI8825982.1"/>
    <property type="molecule type" value="Genomic_DNA"/>
</dbReference>
<dbReference type="Proteomes" id="UP001162030">
    <property type="component" value="Chromosome"/>
</dbReference>
<keyword evidence="2" id="KW-1185">Reference proteome</keyword>
<dbReference type="RefSeq" id="WP_036269277.1">
    <property type="nucleotide sequence ID" value="NZ_OX458333.1"/>
</dbReference>
<evidence type="ECO:0000313" key="1">
    <source>
        <dbReference type="EMBL" id="CAI8825982.1"/>
    </source>
</evidence>
<accession>A0ABM9I1D2</accession>
<protein>
    <submittedName>
        <fullName evidence="1">Uncharacterized protein</fullName>
    </submittedName>
</protein>
<sequence>MTELFYAKTALNPFAAAFSGSTTYKNNGKYGMTLVELNEMLRKLDELMEMGKPHRYLQLRMLSADIRNHYLAAHQDLNRIYRDAWDQAVLNRLDGMTMPTAMQREFLNFRHQWRARTRNANLRIYFGQMRVGPDFQGAQNIHQGAIVGFPQHIVGRPLVVVAGELNQGDILGDQIPLQIFYHNNKWIAANNRCYTTHCLAGVRPLRIIPRLPEQLEINRLAEVEGQNGVGNFTYQPGVPHLAQNPRRLPSDQMPITQGQNSWVVQQVATVPLAWQ</sequence>
<gene>
    <name evidence="1" type="ORF">MSZNOR_2053</name>
</gene>
<evidence type="ECO:0000313" key="2">
    <source>
        <dbReference type="Proteomes" id="UP001162030"/>
    </source>
</evidence>
<reference evidence="1 2" key="1">
    <citation type="submission" date="2023-03" db="EMBL/GenBank/DDBJ databases">
        <authorList>
            <person name="Pearce D."/>
        </authorList>
    </citation>
    <scope>NUCLEOTIDE SEQUENCE [LARGE SCALE GENOMIC DNA]</scope>
    <source>
        <strain evidence="1">Msz</strain>
    </source>
</reference>
<proteinExistence type="predicted"/>